<dbReference type="InterPro" id="IPR021851">
    <property type="entry name" value="DUF3455"/>
</dbReference>
<keyword evidence="1" id="KW-1133">Transmembrane helix</keyword>
<evidence type="ECO:0000256" key="2">
    <source>
        <dbReference type="SAM" id="SignalP"/>
    </source>
</evidence>
<sequence length="261" mass="28086">MNFNKFQLSSNIMTICFLFLLLTAELVMSQTPTAPVAEKVDTTVGITKVEPTTPSIPSEIKVPDGYTFSFVLYGDGTIVYTCVVASTRWDLTSVNANLINRDDSHFDPAFYVATLSSNTDGTLIFKSVLAKHDNSTLTVKRDTKVTSPNNSSKLNADWERYAAVKTESGGSFSDIGYVVVVDTNSGAPRAVSQCGNNFQDGGTDTTPFTATYYFYSGAIPSTTTTDNSPNNSGTMNSIFIGNTQLGLILIIGFITIGVVSF</sequence>
<dbReference type="AlphaFoldDB" id="A0A397ITK4"/>
<evidence type="ECO:0008006" key="5">
    <source>
        <dbReference type="Google" id="ProtNLM"/>
    </source>
</evidence>
<protein>
    <recommendedName>
        <fullName evidence="5">DOMON domain-containing protein</fullName>
    </recommendedName>
</protein>
<evidence type="ECO:0000313" key="4">
    <source>
        <dbReference type="Proteomes" id="UP000266861"/>
    </source>
</evidence>
<organism evidence="3 4">
    <name type="scientific">Diversispora epigaea</name>
    <dbReference type="NCBI Taxonomy" id="1348612"/>
    <lineage>
        <taxon>Eukaryota</taxon>
        <taxon>Fungi</taxon>
        <taxon>Fungi incertae sedis</taxon>
        <taxon>Mucoromycota</taxon>
        <taxon>Glomeromycotina</taxon>
        <taxon>Glomeromycetes</taxon>
        <taxon>Diversisporales</taxon>
        <taxon>Diversisporaceae</taxon>
        <taxon>Diversispora</taxon>
    </lineage>
</organism>
<dbReference type="Pfam" id="PF11937">
    <property type="entry name" value="DUF3455"/>
    <property type="match status" value="1"/>
</dbReference>
<proteinExistence type="predicted"/>
<dbReference type="PANTHER" id="PTHR35567">
    <property type="entry name" value="MALATE DEHYDROGENASE (AFU_ORTHOLOGUE AFUA_2G13800)"/>
    <property type="match status" value="1"/>
</dbReference>
<dbReference type="OrthoDB" id="1859733at2759"/>
<reference evidence="3 4" key="1">
    <citation type="submission" date="2018-08" db="EMBL/GenBank/DDBJ databases">
        <title>Genome and evolution of the arbuscular mycorrhizal fungus Diversispora epigaea (formerly Glomus versiforme) and its bacterial endosymbionts.</title>
        <authorList>
            <person name="Sun X."/>
            <person name="Fei Z."/>
            <person name="Harrison M."/>
        </authorList>
    </citation>
    <scope>NUCLEOTIDE SEQUENCE [LARGE SCALE GENOMIC DNA]</scope>
    <source>
        <strain evidence="3 4">IT104</strain>
    </source>
</reference>
<keyword evidence="1" id="KW-0472">Membrane</keyword>
<dbReference type="EMBL" id="PQFF01000185">
    <property type="protein sequence ID" value="RHZ76444.1"/>
    <property type="molecule type" value="Genomic_DNA"/>
</dbReference>
<comment type="caution">
    <text evidence="3">The sequence shown here is derived from an EMBL/GenBank/DDBJ whole genome shotgun (WGS) entry which is preliminary data.</text>
</comment>
<dbReference type="PANTHER" id="PTHR35567:SF1">
    <property type="entry name" value="CONSERVED FUNGAL PROTEIN (AFU_ORTHOLOGUE AFUA_1G14230)"/>
    <property type="match status" value="1"/>
</dbReference>
<keyword evidence="2" id="KW-0732">Signal</keyword>
<accession>A0A397ITK4</accession>
<keyword evidence="1" id="KW-0812">Transmembrane</keyword>
<feature type="chain" id="PRO_5017289462" description="DOMON domain-containing protein" evidence="2">
    <location>
        <begin position="30"/>
        <end position="261"/>
    </location>
</feature>
<gene>
    <name evidence="3" type="ORF">Glove_197g76</name>
</gene>
<feature type="transmembrane region" description="Helical" evidence="1">
    <location>
        <begin position="238"/>
        <end position="259"/>
    </location>
</feature>
<evidence type="ECO:0000256" key="1">
    <source>
        <dbReference type="SAM" id="Phobius"/>
    </source>
</evidence>
<keyword evidence="4" id="KW-1185">Reference proteome</keyword>
<name>A0A397ITK4_9GLOM</name>
<feature type="signal peptide" evidence="2">
    <location>
        <begin position="1"/>
        <end position="29"/>
    </location>
</feature>
<evidence type="ECO:0000313" key="3">
    <source>
        <dbReference type="EMBL" id="RHZ76444.1"/>
    </source>
</evidence>
<dbReference type="Proteomes" id="UP000266861">
    <property type="component" value="Unassembled WGS sequence"/>
</dbReference>